<organism evidence="1 2">
    <name type="scientific">Pristionchus pacificus</name>
    <name type="common">Parasitic nematode worm</name>
    <dbReference type="NCBI Taxonomy" id="54126"/>
    <lineage>
        <taxon>Eukaryota</taxon>
        <taxon>Metazoa</taxon>
        <taxon>Ecdysozoa</taxon>
        <taxon>Nematoda</taxon>
        <taxon>Chromadorea</taxon>
        <taxon>Rhabditida</taxon>
        <taxon>Rhabditina</taxon>
        <taxon>Diplogasteromorpha</taxon>
        <taxon>Diplogasteroidea</taxon>
        <taxon>Neodiplogasteridae</taxon>
        <taxon>Pristionchus</taxon>
    </lineage>
</organism>
<sequence>MRLIIVAASLLVVALAMTPEEEACAAPLMKQLAAEKDVEVKKFVTKCFKMMNAGKKEEVKALVKKFDHDKLVKFMDDYMQGPCEIFRSEFENL</sequence>
<evidence type="ECO:0000313" key="1">
    <source>
        <dbReference type="EnsemblMetazoa" id="PPA02422.1"/>
    </source>
</evidence>
<dbReference type="Proteomes" id="UP000005239">
    <property type="component" value="Unassembled WGS sequence"/>
</dbReference>
<accession>A0A454Y6C8</accession>
<evidence type="ECO:0000313" key="2">
    <source>
        <dbReference type="Proteomes" id="UP000005239"/>
    </source>
</evidence>
<proteinExistence type="predicted"/>
<gene>
    <name evidence="1" type="primary">WBGene00091976</name>
</gene>
<dbReference type="AlphaFoldDB" id="A0A454Y6C8"/>
<accession>A0A8R1U4J1</accession>
<reference evidence="2" key="1">
    <citation type="journal article" date="2008" name="Nat. Genet.">
        <title>The Pristionchus pacificus genome provides a unique perspective on nematode lifestyle and parasitism.</title>
        <authorList>
            <person name="Dieterich C."/>
            <person name="Clifton S.W."/>
            <person name="Schuster L.N."/>
            <person name="Chinwalla A."/>
            <person name="Delehaunty K."/>
            <person name="Dinkelacker I."/>
            <person name="Fulton L."/>
            <person name="Fulton R."/>
            <person name="Godfrey J."/>
            <person name="Minx P."/>
            <person name="Mitreva M."/>
            <person name="Roeseler W."/>
            <person name="Tian H."/>
            <person name="Witte H."/>
            <person name="Yang S.P."/>
            <person name="Wilson R.K."/>
            <person name="Sommer R.J."/>
        </authorList>
    </citation>
    <scope>NUCLEOTIDE SEQUENCE [LARGE SCALE GENOMIC DNA]</scope>
    <source>
        <strain evidence="2">PS312</strain>
    </source>
</reference>
<keyword evidence="2" id="KW-1185">Reference proteome</keyword>
<reference evidence="1" key="2">
    <citation type="submission" date="2022-06" db="UniProtKB">
        <authorList>
            <consortium name="EnsemblMetazoa"/>
        </authorList>
    </citation>
    <scope>IDENTIFICATION</scope>
    <source>
        <strain evidence="1">PS312</strain>
    </source>
</reference>
<protein>
    <submittedName>
        <fullName evidence="1">Uncharacterized protein</fullName>
    </submittedName>
</protein>
<dbReference type="EnsemblMetazoa" id="PPA02422.1">
    <property type="protein sequence ID" value="PPA02422.1"/>
    <property type="gene ID" value="WBGene00091976"/>
</dbReference>
<name>A0A454Y6C8_PRIPA</name>